<dbReference type="Proteomes" id="UP000324104">
    <property type="component" value="Unassembled WGS sequence"/>
</dbReference>
<feature type="transmembrane region" description="Helical" evidence="2">
    <location>
        <begin position="116"/>
        <end position="134"/>
    </location>
</feature>
<dbReference type="Pfam" id="PF19656">
    <property type="entry name" value="DUF6159"/>
    <property type="match status" value="1"/>
</dbReference>
<dbReference type="EMBL" id="VTAW01000033">
    <property type="protein sequence ID" value="TYT60667.1"/>
    <property type="molecule type" value="Genomic_DNA"/>
</dbReference>
<feature type="compositionally biased region" description="Basic and acidic residues" evidence="1">
    <location>
        <begin position="283"/>
        <end position="296"/>
    </location>
</feature>
<evidence type="ECO:0008006" key="5">
    <source>
        <dbReference type="Google" id="ProtNLM"/>
    </source>
</evidence>
<keyword evidence="2" id="KW-1133">Transmembrane helix</keyword>
<feature type="transmembrane region" description="Helical" evidence="2">
    <location>
        <begin position="70"/>
        <end position="95"/>
    </location>
</feature>
<dbReference type="AlphaFoldDB" id="A0A5D5AIM4"/>
<feature type="region of interest" description="Disordered" evidence="1">
    <location>
        <begin position="281"/>
        <end position="302"/>
    </location>
</feature>
<dbReference type="InterPro" id="IPR046157">
    <property type="entry name" value="DUF6159"/>
</dbReference>
<reference evidence="3 4" key="1">
    <citation type="submission" date="2019-08" db="EMBL/GenBank/DDBJ databases">
        <title>Archaea genome.</title>
        <authorList>
            <person name="Kajale S."/>
            <person name="Shouche Y."/>
            <person name="Deshpande N."/>
            <person name="Sharma A."/>
        </authorList>
    </citation>
    <scope>NUCLEOTIDE SEQUENCE [LARGE SCALE GENOMIC DNA]</scope>
    <source>
        <strain evidence="3 4">ESP3B_9</strain>
    </source>
</reference>
<keyword evidence="2" id="KW-0812">Transmembrane</keyword>
<feature type="transmembrane region" description="Helical" evidence="2">
    <location>
        <begin position="229"/>
        <end position="247"/>
    </location>
</feature>
<feature type="transmembrane region" description="Helical" evidence="2">
    <location>
        <begin position="193"/>
        <end position="217"/>
    </location>
</feature>
<evidence type="ECO:0000256" key="1">
    <source>
        <dbReference type="SAM" id="MobiDB-lite"/>
    </source>
</evidence>
<dbReference type="RefSeq" id="WP_149082803.1">
    <property type="nucleotide sequence ID" value="NZ_VTAW01000033.1"/>
</dbReference>
<proteinExistence type="predicted"/>
<keyword evidence="2" id="KW-0472">Membrane</keyword>
<evidence type="ECO:0000313" key="4">
    <source>
        <dbReference type="Proteomes" id="UP000324104"/>
    </source>
</evidence>
<name>A0A5D5AIM4_9EURY</name>
<keyword evidence="4" id="KW-1185">Reference proteome</keyword>
<sequence>MSPQLGSSRMGFFDRLKTGWTLTKDSIGVIRNHPQLLLFPLLAGMTSIAFFVLFFFPLLIANLVGTGLEYAVLFVLYFITTFFSTYFSAALVYGANEAFHGREPGVVDCLKAVSDRIGPIVVWSLISATVSVILKSLEESDNPVASILASLFAVGWSIMTFFIVPVIVFEDVSVTSMFKRSGVTFKETWGETLGAGFGITLIVTVLGIVLAALALVVSVPVAAVFPGPGIFLAVVLVGGVMVFTYLLSQTIWGIAKTALYVYAAEGVTPEEFDNFDFETLGGRTERSASPDSRRTSEPWADD</sequence>
<evidence type="ECO:0000313" key="3">
    <source>
        <dbReference type="EMBL" id="TYT60667.1"/>
    </source>
</evidence>
<feature type="transmembrane region" description="Helical" evidence="2">
    <location>
        <begin position="36"/>
        <end position="64"/>
    </location>
</feature>
<evidence type="ECO:0000256" key="2">
    <source>
        <dbReference type="SAM" id="Phobius"/>
    </source>
</evidence>
<organism evidence="3 4">
    <name type="scientific">Natrialba swarupiae</name>
    <dbReference type="NCBI Taxonomy" id="2448032"/>
    <lineage>
        <taxon>Archaea</taxon>
        <taxon>Methanobacteriati</taxon>
        <taxon>Methanobacteriota</taxon>
        <taxon>Stenosarchaea group</taxon>
        <taxon>Halobacteria</taxon>
        <taxon>Halobacteriales</taxon>
        <taxon>Natrialbaceae</taxon>
        <taxon>Natrialba</taxon>
    </lineage>
</organism>
<comment type="caution">
    <text evidence="3">The sequence shown here is derived from an EMBL/GenBank/DDBJ whole genome shotgun (WGS) entry which is preliminary data.</text>
</comment>
<gene>
    <name evidence="3" type="ORF">FYC77_17580</name>
</gene>
<protein>
    <recommendedName>
        <fullName evidence="5">Glycerophosphoryl diester phosphodiesterase membrane domain-containing protein</fullName>
    </recommendedName>
</protein>
<accession>A0A5D5AIM4</accession>
<feature type="transmembrane region" description="Helical" evidence="2">
    <location>
        <begin position="146"/>
        <end position="172"/>
    </location>
</feature>